<comment type="caution">
    <text evidence="1">The sequence shown here is derived from an EMBL/GenBank/DDBJ whole genome shotgun (WGS) entry which is preliminary data.</text>
</comment>
<dbReference type="AlphaFoldDB" id="A0A132AKD8"/>
<sequence length="233" mass="27162">MSSASRERNDCSGFNQDRCIVECFKVIRNIISILICLRYDYPKVMFLLKKRLASRNFRIETFLLIVPITFVYDVGIAIGALNMLQLVVISCFTPLILNVITRLFDIFIINWREDMHNKPDICVEDYLAKTILIIDVKVSNRELLFRSENEKKDKYAALARAMRSQRSQFNVEVVPIVIGWDGSVTKFIMNYLNRLHLNRYDLSRLQIIALKKTVQMINADLRQLGDDDDETND</sequence>
<protein>
    <submittedName>
        <fullName evidence="1">Uncharacterized protein</fullName>
    </submittedName>
</protein>
<dbReference type="Proteomes" id="UP000616769">
    <property type="component" value="Unassembled WGS sequence"/>
</dbReference>
<evidence type="ECO:0000313" key="1">
    <source>
        <dbReference type="EMBL" id="KPM11472.1"/>
    </source>
</evidence>
<dbReference type="VEuPathDB" id="VectorBase:SSCA008234"/>
<organism evidence="1 2">
    <name type="scientific">Sarcoptes scabiei</name>
    <name type="common">Itch mite</name>
    <name type="synonym">Acarus scabiei</name>
    <dbReference type="NCBI Taxonomy" id="52283"/>
    <lineage>
        <taxon>Eukaryota</taxon>
        <taxon>Metazoa</taxon>
        <taxon>Ecdysozoa</taxon>
        <taxon>Arthropoda</taxon>
        <taxon>Chelicerata</taxon>
        <taxon>Arachnida</taxon>
        <taxon>Acari</taxon>
        <taxon>Acariformes</taxon>
        <taxon>Sarcoptiformes</taxon>
        <taxon>Astigmata</taxon>
        <taxon>Psoroptidia</taxon>
        <taxon>Sarcoptoidea</taxon>
        <taxon>Sarcoptidae</taxon>
        <taxon>Sarcoptinae</taxon>
        <taxon>Sarcoptes</taxon>
    </lineage>
</organism>
<reference evidence="1 2" key="1">
    <citation type="journal article" date="2015" name="Parasit. Vectors">
        <title>Draft genome of the scabies mite.</title>
        <authorList>
            <person name="Rider S.D.Jr."/>
            <person name="Morgan M.S."/>
            <person name="Arlian L.G."/>
        </authorList>
    </citation>
    <scope>NUCLEOTIDE SEQUENCE [LARGE SCALE GENOMIC DNA]</scope>
    <source>
        <strain evidence="1">Arlian Lab</strain>
    </source>
</reference>
<dbReference type="EMBL" id="JXLN01017303">
    <property type="protein sequence ID" value="KPM11472.1"/>
    <property type="molecule type" value="Genomic_DNA"/>
</dbReference>
<name>A0A132AKD8_SARSC</name>
<proteinExistence type="predicted"/>
<evidence type="ECO:0000313" key="2">
    <source>
        <dbReference type="Proteomes" id="UP000616769"/>
    </source>
</evidence>
<accession>A0A132AKD8</accession>
<gene>
    <name evidence="1" type="ORF">QR98_0100430</name>
</gene>